<feature type="binding site" evidence="7">
    <location>
        <position position="311"/>
    </location>
    <ligand>
        <name>Fe(3+)</name>
        <dbReference type="ChEBI" id="CHEBI:29034"/>
        <label>1</label>
    </ligand>
</feature>
<keyword evidence="3" id="KW-0677">Repeat</keyword>
<dbReference type="PANTHER" id="PTHR11485">
    <property type="entry name" value="TRANSFERRIN"/>
    <property type="match status" value="1"/>
</dbReference>
<evidence type="ECO:0000256" key="8">
    <source>
        <dbReference type="PIRSR" id="PIRSR002549-4"/>
    </source>
</evidence>
<feature type="disulfide bond" evidence="8">
    <location>
        <begin position="377"/>
        <end position="399"/>
    </location>
</feature>
<dbReference type="PIRSF" id="PIRSF002549">
    <property type="entry name" value="Transferrin"/>
    <property type="match status" value="1"/>
</dbReference>
<evidence type="ECO:0000259" key="11">
    <source>
        <dbReference type="PROSITE" id="PS51408"/>
    </source>
</evidence>
<keyword evidence="5 7" id="KW-0479">Metal-binding</keyword>
<feature type="binding site" evidence="7">
    <location>
        <position position="283"/>
    </location>
    <ligand>
        <name>Fe(3+)</name>
        <dbReference type="ChEBI" id="CHEBI:29034"/>
        <label>1</label>
    </ligand>
</feature>
<dbReference type="OrthoDB" id="9981115at2759"/>
<protein>
    <recommendedName>
        <fullName evidence="5">Transferrin</fullName>
    </recommendedName>
</protein>
<gene>
    <name evidence="12" type="ORF">D910_04653</name>
</gene>
<feature type="domain" description="Transferrin-like" evidence="11">
    <location>
        <begin position="1"/>
        <end position="121"/>
    </location>
</feature>
<dbReference type="PANTHER" id="PTHR11485:SF29">
    <property type="entry name" value="TRANSFERRIN 2"/>
    <property type="match status" value="1"/>
</dbReference>
<evidence type="ECO:0000313" key="12">
    <source>
        <dbReference type="EMBL" id="ERL87256.1"/>
    </source>
</evidence>
<comment type="subcellular location">
    <subcellularLocation>
        <location evidence="1">Secreted</location>
    </subcellularLocation>
</comment>
<feature type="binding site" evidence="6">
    <location>
        <position position="344"/>
    </location>
    <ligand>
        <name>hydrogencarbonate</name>
        <dbReference type="ChEBI" id="CHEBI:17544"/>
        <label>1</label>
    </ligand>
</feature>
<keyword evidence="2" id="KW-0964">Secreted</keyword>
<sequence>MAWISLGGVRQEQFDLLCKDGSRRPLSDFENCNWGLVPSDAIVVSSAVSFETREKFQAFLQEFAKRYGKNGPRHLDSPDQREPELDNFGNRLLPTQDRYNARPNQPEYDPYNSRNVQRFRRQNYVQDGPDYETRNTLNGPERNYSGGTDGTYYEHFDLFESTPRYGEHGNLLFQVLVANEPLYLRLLINYDSARDIVPVPENLQTYEAFLGKSHEIIMEVRKCPVNRMTMCVTSDEEKNKCVKMRTALKAQLLKPELDCYKGHSQIHCMQAIRGGTADIAVLDASDVYTAGLNYELIPFISEVYNLEDADYYVVAVAKESDLDTELTYLRTKNTCHGGINTAAGWVYPMAYLISNGWIRSYGCNSIRAAAEYFTKSCVPGAISTEYNTGVPYDNMCDLCHGASFRYCKRDASEDYYGHTGAFRCLVEGGGDVAFVKHTTVFENTGGKKREWWVRDNLMEDFELLCPDGTRAEANEYRKCNLGKIKSNAIVTRGGYGYNETQIDAYINLFMYAQTFYGRKTRDDFSMFMSDPPHSDLIFQDATTQLKVIPASQRYYSVYLGSDFMRARRIVDCNAGSGSIFATIALTILSCALLVVLQ</sequence>
<keyword evidence="4 8" id="KW-1015">Disulfide bond</keyword>
<dbReference type="CDD" id="cd13529">
    <property type="entry name" value="PBP2_transferrin"/>
    <property type="match status" value="1"/>
</dbReference>
<dbReference type="Gene3D" id="3.40.190.10">
    <property type="entry name" value="Periplasmic binding protein-like II"/>
    <property type="match status" value="3"/>
</dbReference>
<dbReference type="InterPro" id="IPR001156">
    <property type="entry name" value="Transferrin-like_dom"/>
</dbReference>
<dbReference type="PROSITE" id="PS51408">
    <property type="entry name" value="TRANSFERRIN_LIKE_4"/>
    <property type="match status" value="2"/>
</dbReference>
<evidence type="ECO:0000256" key="3">
    <source>
        <dbReference type="ARBA" id="ARBA00022737"/>
    </source>
</evidence>
<keyword evidence="5 7" id="KW-0408">Iron</keyword>
<feature type="region of interest" description="Disordered" evidence="9">
    <location>
        <begin position="127"/>
        <end position="146"/>
    </location>
</feature>
<dbReference type="GO" id="GO:0046872">
    <property type="term" value="F:metal ion binding"/>
    <property type="evidence" value="ECO:0007669"/>
    <property type="project" value="UniProtKB-KW"/>
</dbReference>
<accession>U4U9G9</accession>
<dbReference type="GO" id="GO:0006826">
    <property type="term" value="P:iron ion transport"/>
    <property type="evidence" value="ECO:0007669"/>
    <property type="project" value="UniProtKB-KW"/>
</dbReference>
<feature type="disulfide bond" evidence="8">
    <location>
        <begin position="335"/>
        <end position="424"/>
    </location>
</feature>
<dbReference type="SMART" id="SM00094">
    <property type="entry name" value="TR_FER"/>
    <property type="match status" value="1"/>
</dbReference>
<evidence type="ECO:0000256" key="1">
    <source>
        <dbReference type="ARBA" id="ARBA00004613"/>
    </source>
</evidence>
<feature type="disulfide bond" evidence="8">
    <location>
        <begin position="465"/>
        <end position="479"/>
    </location>
</feature>
<evidence type="ECO:0000256" key="5">
    <source>
        <dbReference type="PIRNR" id="PIRNR002549"/>
    </source>
</evidence>
<dbReference type="GO" id="GO:0005769">
    <property type="term" value="C:early endosome"/>
    <property type="evidence" value="ECO:0007669"/>
    <property type="project" value="TreeGrafter"/>
</dbReference>
<keyword evidence="10" id="KW-1133">Transmembrane helix</keyword>
<keyword evidence="5" id="KW-0406">Ion transport</keyword>
<proteinExistence type="inferred from homology"/>
<feature type="binding site" evidence="6">
    <location>
        <position position="343"/>
    </location>
    <ligand>
        <name>hydrogencarbonate</name>
        <dbReference type="ChEBI" id="CHEBI:17544"/>
        <label>1</label>
    </ligand>
</feature>
<feature type="region of interest" description="Disordered" evidence="9">
    <location>
        <begin position="70"/>
        <end position="112"/>
    </location>
</feature>
<evidence type="ECO:0000256" key="6">
    <source>
        <dbReference type="PIRSR" id="PIRSR002549-2"/>
    </source>
</evidence>
<comment type="similarity">
    <text evidence="5">Belongs to the transferrin family.</text>
</comment>
<feature type="compositionally biased region" description="Basic and acidic residues" evidence="9">
    <location>
        <begin position="73"/>
        <end position="84"/>
    </location>
</feature>
<dbReference type="Pfam" id="PF00405">
    <property type="entry name" value="Transferrin"/>
    <property type="match status" value="2"/>
</dbReference>
<evidence type="ECO:0000256" key="4">
    <source>
        <dbReference type="ARBA" id="ARBA00023157"/>
    </source>
</evidence>
<keyword evidence="10" id="KW-0472">Membrane</keyword>
<keyword evidence="10" id="KW-0812">Transmembrane</keyword>
<dbReference type="AlphaFoldDB" id="U4U9G9"/>
<keyword evidence="5" id="KW-0813">Transport</keyword>
<dbReference type="EMBL" id="KB631924">
    <property type="protein sequence ID" value="ERL87256.1"/>
    <property type="molecule type" value="Genomic_DNA"/>
</dbReference>
<evidence type="ECO:0000256" key="10">
    <source>
        <dbReference type="SAM" id="Phobius"/>
    </source>
</evidence>
<evidence type="ECO:0000256" key="7">
    <source>
        <dbReference type="PIRSR" id="PIRSR002549-3"/>
    </source>
</evidence>
<evidence type="ECO:0000313" key="13">
    <source>
        <dbReference type="Proteomes" id="UP000030742"/>
    </source>
</evidence>
<dbReference type="GO" id="GO:0055037">
    <property type="term" value="C:recycling endosome"/>
    <property type="evidence" value="ECO:0007669"/>
    <property type="project" value="TreeGrafter"/>
</dbReference>
<dbReference type="PRINTS" id="PR00422">
    <property type="entry name" value="TRANSFERRIN"/>
</dbReference>
<keyword evidence="5" id="KW-0410">Iron transport</keyword>
<dbReference type="FunFam" id="3.40.190.10:FF:000095">
    <property type="entry name" value="Lactotransferrin"/>
    <property type="match status" value="1"/>
</dbReference>
<reference evidence="12 13" key="1">
    <citation type="journal article" date="2013" name="Genome Biol.">
        <title>Draft genome of the mountain pine beetle, Dendroctonus ponderosae Hopkins, a major forest pest.</title>
        <authorList>
            <person name="Keeling C.I."/>
            <person name="Yuen M.M."/>
            <person name="Liao N.Y."/>
            <person name="Docking T.R."/>
            <person name="Chan S.K."/>
            <person name="Taylor G.A."/>
            <person name="Palmquist D.L."/>
            <person name="Jackman S.D."/>
            <person name="Nguyen A."/>
            <person name="Li M."/>
            <person name="Henderson H."/>
            <person name="Janes J.K."/>
            <person name="Zhao Y."/>
            <person name="Pandoh P."/>
            <person name="Moore R."/>
            <person name="Sperling F.A."/>
            <person name="Huber D.P."/>
            <person name="Birol I."/>
            <person name="Jones S.J."/>
            <person name="Bohlmann J."/>
        </authorList>
    </citation>
    <scope>NUCLEOTIDE SEQUENCE</scope>
</reference>
<dbReference type="GO" id="GO:0005615">
    <property type="term" value="C:extracellular space"/>
    <property type="evidence" value="ECO:0007669"/>
    <property type="project" value="InterPro"/>
</dbReference>
<name>U4U9G9_DENPD</name>
<dbReference type="GO" id="GO:0005886">
    <property type="term" value="C:plasma membrane"/>
    <property type="evidence" value="ECO:0007669"/>
    <property type="project" value="TreeGrafter"/>
</dbReference>
<comment type="function">
    <text evidence="5">Transferrins are iron binding transport proteins which bind Fe(3+) ion in association with the binding of an anion, usually bicarbonate.</text>
</comment>
<dbReference type="SUPFAM" id="SSF53850">
    <property type="entry name" value="Periplasmic binding protein-like II"/>
    <property type="match status" value="2"/>
</dbReference>
<feature type="transmembrane region" description="Helical" evidence="10">
    <location>
        <begin position="574"/>
        <end position="596"/>
    </location>
</feature>
<organism evidence="12 13">
    <name type="scientific">Dendroctonus ponderosae</name>
    <name type="common">Mountain pine beetle</name>
    <dbReference type="NCBI Taxonomy" id="77166"/>
    <lineage>
        <taxon>Eukaryota</taxon>
        <taxon>Metazoa</taxon>
        <taxon>Ecdysozoa</taxon>
        <taxon>Arthropoda</taxon>
        <taxon>Hexapoda</taxon>
        <taxon>Insecta</taxon>
        <taxon>Pterygota</taxon>
        <taxon>Neoptera</taxon>
        <taxon>Endopterygota</taxon>
        <taxon>Coleoptera</taxon>
        <taxon>Polyphaga</taxon>
        <taxon>Cucujiformia</taxon>
        <taxon>Curculionidae</taxon>
        <taxon>Scolytinae</taxon>
        <taxon>Dendroctonus</taxon>
    </lineage>
</organism>
<feature type="disulfide bond" evidence="8">
    <location>
        <begin position="396"/>
        <end position="407"/>
    </location>
</feature>
<dbReference type="InterPro" id="IPR016357">
    <property type="entry name" value="Transferrin"/>
</dbReference>
<feature type="domain" description="Transferrin-like" evidence="11">
    <location>
        <begin position="228"/>
        <end position="572"/>
    </location>
</feature>
<feature type="disulfide bond" evidence="8">
    <location>
        <begin position="241"/>
        <end position="259"/>
    </location>
</feature>
<evidence type="ECO:0000256" key="9">
    <source>
        <dbReference type="SAM" id="MobiDB-lite"/>
    </source>
</evidence>
<dbReference type="Proteomes" id="UP000030742">
    <property type="component" value="Unassembled WGS sequence"/>
</dbReference>
<evidence type="ECO:0000256" key="2">
    <source>
        <dbReference type="ARBA" id="ARBA00022525"/>
    </source>
</evidence>
<feature type="disulfide bond" evidence="8">
    <location>
        <begin position="231"/>
        <end position="268"/>
    </location>
</feature>